<sequence>MKGLRTMKRIKINDDVFWNDPNDNISSGYYKVIKIINDDVSLISNKVGETEVFNFELITC</sequence>
<protein>
    <submittedName>
        <fullName evidence="1">Uncharacterized protein</fullName>
    </submittedName>
</protein>
<reference evidence="1" key="1">
    <citation type="journal article" date="2015" name="Nature">
        <title>Complex archaea that bridge the gap between prokaryotes and eukaryotes.</title>
        <authorList>
            <person name="Spang A."/>
            <person name="Saw J.H."/>
            <person name="Jorgensen S.L."/>
            <person name="Zaremba-Niedzwiedzka K."/>
            <person name="Martijn J."/>
            <person name="Lind A.E."/>
            <person name="van Eijk R."/>
            <person name="Schleper C."/>
            <person name="Guy L."/>
            <person name="Ettema T.J."/>
        </authorList>
    </citation>
    <scope>NUCLEOTIDE SEQUENCE</scope>
</reference>
<evidence type="ECO:0000313" key="1">
    <source>
        <dbReference type="EMBL" id="KKM06825.1"/>
    </source>
</evidence>
<name>A0A0F9H714_9ZZZZ</name>
<organism evidence="1">
    <name type="scientific">marine sediment metagenome</name>
    <dbReference type="NCBI Taxonomy" id="412755"/>
    <lineage>
        <taxon>unclassified sequences</taxon>
        <taxon>metagenomes</taxon>
        <taxon>ecological metagenomes</taxon>
    </lineage>
</organism>
<comment type="caution">
    <text evidence="1">The sequence shown here is derived from an EMBL/GenBank/DDBJ whole genome shotgun (WGS) entry which is preliminary data.</text>
</comment>
<accession>A0A0F9H714</accession>
<proteinExistence type="predicted"/>
<gene>
    <name evidence="1" type="ORF">LCGC14_1740100</name>
</gene>
<dbReference type="EMBL" id="LAZR01015908">
    <property type="protein sequence ID" value="KKM06825.1"/>
    <property type="molecule type" value="Genomic_DNA"/>
</dbReference>
<dbReference type="AlphaFoldDB" id="A0A0F9H714"/>